<keyword evidence="5 10" id="KW-0547">Nucleotide-binding</keyword>
<comment type="caution">
    <text evidence="14">The sequence shown here is derived from an EMBL/GenBank/DDBJ whole genome shotgun (WGS) entry which is preliminary data.</text>
</comment>
<dbReference type="Pfam" id="PF03793">
    <property type="entry name" value="PASTA"/>
    <property type="match status" value="1"/>
</dbReference>
<evidence type="ECO:0000256" key="3">
    <source>
        <dbReference type="ARBA" id="ARBA00022679"/>
    </source>
</evidence>
<comment type="catalytic activity">
    <reaction evidence="8">
        <text>L-threonyl-[protein] + ATP = O-phospho-L-threonyl-[protein] + ADP + H(+)</text>
        <dbReference type="Rhea" id="RHEA:46608"/>
        <dbReference type="Rhea" id="RHEA-COMP:11060"/>
        <dbReference type="Rhea" id="RHEA-COMP:11605"/>
        <dbReference type="ChEBI" id="CHEBI:15378"/>
        <dbReference type="ChEBI" id="CHEBI:30013"/>
        <dbReference type="ChEBI" id="CHEBI:30616"/>
        <dbReference type="ChEBI" id="CHEBI:61977"/>
        <dbReference type="ChEBI" id="CHEBI:456216"/>
        <dbReference type="EC" id="2.7.11.1"/>
    </reaction>
</comment>
<name>A0A8I0EU43_9ACTN</name>
<dbReference type="Proteomes" id="UP000620591">
    <property type="component" value="Unassembled WGS sequence"/>
</dbReference>
<dbReference type="SMART" id="SM00740">
    <property type="entry name" value="PASTA"/>
    <property type="match status" value="2"/>
</dbReference>
<feature type="region of interest" description="Disordered" evidence="11">
    <location>
        <begin position="289"/>
        <end position="310"/>
    </location>
</feature>
<evidence type="ECO:0000259" key="12">
    <source>
        <dbReference type="PROSITE" id="PS50011"/>
    </source>
</evidence>
<dbReference type="GO" id="GO:0045717">
    <property type="term" value="P:negative regulation of fatty acid biosynthetic process"/>
    <property type="evidence" value="ECO:0007669"/>
    <property type="project" value="UniProtKB-ARBA"/>
</dbReference>
<dbReference type="Gene3D" id="3.30.200.20">
    <property type="entry name" value="Phosphorylase Kinase, domain 1"/>
    <property type="match status" value="1"/>
</dbReference>
<dbReference type="GO" id="GO:0004674">
    <property type="term" value="F:protein serine/threonine kinase activity"/>
    <property type="evidence" value="ECO:0007669"/>
    <property type="project" value="UniProtKB-KW"/>
</dbReference>
<dbReference type="PANTHER" id="PTHR43289">
    <property type="entry name" value="MITOGEN-ACTIVATED PROTEIN KINASE KINASE KINASE 20-RELATED"/>
    <property type="match status" value="1"/>
</dbReference>
<feature type="binding site" evidence="10">
    <location>
        <position position="37"/>
    </location>
    <ligand>
        <name>ATP</name>
        <dbReference type="ChEBI" id="CHEBI:30616"/>
    </ligand>
</feature>
<feature type="domain" description="Protein kinase" evidence="12">
    <location>
        <begin position="8"/>
        <end position="266"/>
    </location>
</feature>
<dbReference type="CDD" id="cd14014">
    <property type="entry name" value="STKc_PknB_like"/>
    <property type="match status" value="1"/>
</dbReference>
<dbReference type="Pfam" id="PF00069">
    <property type="entry name" value="Pkinase"/>
    <property type="match status" value="1"/>
</dbReference>
<dbReference type="EMBL" id="JACTVM010000001">
    <property type="protein sequence ID" value="MBC9225095.1"/>
    <property type="molecule type" value="Genomic_DNA"/>
</dbReference>
<dbReference type="InterPro" id="IPR005543">
    <property type="entry name" value="PASTA_dom"/>
</dbReference>
<dbReference type="Gene3D" id="1.10.510.10">
    <property type="entry name" value="Transferase(Phosphotransferase) domain 1"/>
    <property type="match status" value="1"/>
</dbReference>
<dbReference type="InterPro" id="IPR017441">
    <property type="entry name" value="Protein_kinase_ATP_BS"/>
</dbReference>
<dbReference type="PROSITE" id="PS51178">
    <property type="entry name" value="PASTA"/>
    <property type="match status" value="1"/>
</dbReference>
<evidence type="ECO:0000256" key="11">
    <source>
        <dbReference type="SAM" id="MobiDB-lite"/>
    </source>
</evidence>
<proteinExistence type="predicted"/>
<sequence length="513" mass="53174">MAVHNRRYTLDEVVGSGGMGAVYRATDTRLGRTVAVKVLRADRSADEVARARLRSEAHLAASIQHPGVAQVFDFEEDDPSSDGSTYIVMQYVEGRSLSELLKERGPLPPDQVMSIVQQVAAGLQAAHDAGIVHRDLKPANIMLTPAGRTVLVDFGIAQAATSDPLTDTDALVGTTDYISPEQVRGQAASPQSDLYSLGLVAYHCLTGRSAFRRDTPVATAVAQLHDELPALEPPVPAGVERLLRTMTAKKPADRPATAADVAHQAAALGAAESIDLPATFEISLPQPWHSTADLNTAPTPGPARDAPRRRGGPVPAYAAIAVVLALVVVLGARQLLGGDPEVPDVVGMSALDAAEEIRAAGLIPRAVVVDVATRAQGNVIAQSPEPGDEAPEDTAIEISVASGKVPVSASSVIGKGYAKAAAELEEQGFVVRRKEVTRPSDIGQVVAVDKSGRLPDGATITLSVAVAPSITIARSGGAVRPPSPGAPKDATPANRGQGNSDKGKAKGKNRGNG</sequence>
<gene>
    <name evidence="14" type="ORF">IBG24_02045</name>
</gene>
<comment type="catalytic activity">
    <reaction evidence="9">
        <text>L-seryl-[protein] + ATP = O-phospho-L-seryl-[protein] + ADP + H(+)</text>
        <dbReference type="Rhea" id="RHEA:17989"/>
        <dbReference type="Rhea" id="RHEA-COMP:9863"/>
        <dbReference type="Rhea" id="RHEA-COMP:11604"/>
        <dbReference type="ChEBI" id="CHEBI:15378"/>
        <dbReference type="ChEBI" id="CHEBI:29999"/>
        <dbReference type="ChEBI" id="CHEBI:30616"/>
        <dbReference type="ChEBI" id="CHEBI:83421"/>
        <dbReference type="ChEBI" id="CHEBI:456216"/>
        <dbReference type="EC" id="2.7.11.1"/>
    </reaction>
</comment>
<protein>
    <recommendedName>
        <fullName evidence="1">non-specific serine/threonine protein kinase</fullName>
        <ecNumber evidence="1">2.7.11.1</ecNumber>
    </recommendedName>
</protein>
<keyword evidence="4" id="KW-0677">Repeat</keyword>
<dbReference type="InterPro" id="IPR008271">
    <property type="entry name" value="Ser/Thr_kinase_AS"/>
</dbReference>
<dbReference type="PANTHER" id="PTHR43289:SF6">
    <property type="entry name" value="SERINE_THREONINE-PROTEIN KINASE NEKL-3"/>
    <property type="match status" value="1"/>
</dbReference>
<dbReference type="EC" id="2.7.11.1" evidence="1"/>
<evidence type="ECO:0000256" key="5">
    <source>
        <dbReference type="ARBA" id="ARBA00022741"/>
    </source>
</evidence>
<keyword evidence="3" id="KW-0808">Transferase</keyword>
<evidence type="ECO:0000256" key="10">
    <source>
        <dbReference type="PROSITE-ProRule" id="PRU10141"/>
    </source>
</evidence>
<keyword evidence="6 14" id="KW-0418">Kinase</keyword>
<evidence type="ECO:0000256" key="9">
    <source>
        <dbReference type="ARBA" id="ARBA00048679"/>
    </source>
</evidence>
<evidence type="ECO:0000259" key="13">
    <source>
        <dbReference type="PROSITE" id="PS51178"/>
    </source>
</evidence>
<dbReference type="PROSITE" id="PS00108">
    <property type="entry name" value="PROTEIN_KINASE_ST"/>
    <property type="match status" value="1"/>
</dbReference>
<evidence type="ECO:0000256" key="4">
    <source>
        <dbReference type="ARBA" id="ARBA00022737"/>
    </source>
</evidence>
<evidence type="ECO:0000256" key="1">
    <source>
        <dbReference type="ARBA" id="ARBA00012513"/>
    </source>
</evidence>
<dbReference type="FunFam" id="3.30.200.20:FF:000035">
    <property type="entry name" value="Serine/threonine protein kinase Stk1"/>
    <property type="match status" value="1"/>
</dbReference>
<keyword evidence="2 14" id="KW-0723">Serine/threonine-protein kinase</keyword>
<dbReference type="CDD" id="cd06577">
    <property type="entry name" value="PASTA_pknB"/>
    <property type="match status" value="2"/>
</dbReference>
<feature type="domain" description="PASTA" evidence="13">
    <location>
        <begin position="339"/>
        <end position="402"/>
    </location>
</feature>
<reference evidence="14" key="1">
    <citation type="submission" date="2020-09" db="EMBL/GenBank/DDBJ databases">
        <title>Novel species in genus Aeromicrobium.</title>
        <authorList>
            <person name="Zhang G."/>
        </authorList>
    </citation>
    <scope>NUCLEOTIDE SEQUENCE</scope>
    <source>
        <strain evidence="14">Zg-636</strain>
    </source>
</reference>
<keyword evidence="7 10" id="KW-0067">ATP-binding</keyword>
<dbReference type="PROSITE" id="PS50011">
    <property type="entry name" value="PROTEIN_KINASE_DOM"/>
    <property type="match status" value="1"/>
</dbReference>
<dbReference type="InterPro" id="IPR011009">
    <property type="entry name" value="Kinase-like_dom_sf"/>
</dbReference>
<evidence type="ECO:0000256" key="7">
    <source>
        <dbReference type="ARBA" id="ARBA00022840"/>
    </source>
</evidence>
<evidence type="ECO:0000256" key="2">
    <source>
        <dbReference type="ARBA" id="ARBA00022527"/>
    </source>
</evidence>
<evidence type="ECO:0000313" key="14">
    <source>
        <dbReference type="EMBL" id="MBC9225095.1"/>
    </source>
</evidence>
<dbReference type="FunFam" id="1.10.510.10:FF:000021">
    <property type="entry name" value="Serine/threonine protein kinase"/>
    <property type="match status" value="1"/>
</dbReference>
<dbReference type="InterPro" id="IPR000719">
    <property type="entry name" value="Prot_kinase_dom"/>
</dbReference>
<evidence type="ECO:0000313" key="15">
    <source>
        <dbReference type="Proteomes" id="UP000620591"/>
    </source>
</evidence>
<evidence type="ECO:0000256" key="8">
    <source>
        <dbReference type="ARBA" id="ARBA00047899"/>
    </source>
</evidence>
<dbReference type="AlphaFoldDB" id="A0A8I0EU43"/>
<evidence type="ECO:0000256" key="6">
    <source>
        <dbReference type="ARBA" id="ARBA00022777"/>
    </source>
</evidence>
<dbReference type="Gene3D" id="3.30.10.20">
    <property type="match status" value="2"/>
</dbReference>
<dbReference type="SMART" id="SM00220">
    <property type="entry name" value="S_TKc"/>
    <property type="match status" value="1"/>
</dbReference>
<feature type="region of interest" description="Disordered" evidence="11">
    <location>
        <begin position="474"/>
        <end position="513"/>
    </location>
</feature>
<dbReference type="SUPFAM" id="SSF56112">
    <property type="entry name" value="Protein kinase-like (PK-like)"/>
    <property type="match status" value="1"/>
</dbReference>
<organism evidence="14 15">
    <name type="scientific">Aeromicrobium senzhongii</name>
    <dbReference type="NCBI Taxonomy" id="2663859"/>
    <lineage>
        <taxon>Bacteria</taxon>
        <taxon>Bacillati</taxon>
        <taxon>Actinomycetota</taxon>
        <taxon>Actinomycetes</taxon>
        <taxon>Propionibacteriales</taxon>
        <taxon>Nocardioidaceae</taxon>
        <taxon>Aeromicrobium</taxon>
    </lineage>
</organism>
<dbReference type="PROSITE" id="PS00107">
    <property type="entry name" value="PROTEIN_KINASE_ATP"/>
    <property type="match status" value="1"/>
</dbReference>
<dbReference type="GO" id="GO:0005524">
    <property type="term" value="F:ATP binding"/>
    <property type="evidence" value="ECO:0007669"/>
    <property type="project" value="UniProtKB-UniRule"/>
</dbReference>
<accession>A0A8I0EU43</accession>
<dbReference type="RefSeq" id="WP_187768439.1">
    <property type="nucleotide sequence ID" value="NZ_JACTVM010000001.1"/>
</dbReference>